<dbReference type="InterPro" id="IPR039672">
    <property type="entry name" value="MFS_2"/>
</dbReference>
<feature type="transmembrane region" description="Helical" evidence="1">
    <location>
        <begin position="331"/>
        <end position="355"/>
    </location>
</feature>
<feature type="transmembrane region" description="Helical" evidence="1">
    <location>
        <begin position="384"/>
        <end position="402"/>
    </location>
</feature>
<dbReference type="GO" id="GO:0005886">
    <property type="term" value="C:plasma membrane"/>
    <property type="evidence" value="ECO:0007669"/>
    <property type="project" value="TreeGrafter"/>
</dbReference>
<keyword evidence="1" id="KW-0472">Membrane</keyword>
<keyword evidence="1" id="KW-1133">Transmembrane helix</keyword>
<feature type="transmembrane region" description="Helical" evidence="1">
    <location>
        <begin position="307"/>
        <end position="325"/>
    </location>
</feature>
<dbReference type="RefSeq" id="WP_350257448.1">
    <property type="nucleotide sequence ID" value="NZ_CP138335.1"/>
</dbReference>
<feature type="transmembrane region" description="Helical" evidence="1">
    <location>
        <begin position="242"/>
        <end position="267"/>
    </location>
</feature>
<feature type="transmembrane region" description="Helical" evidence="1">
    <location>
        <begin position="21"/>
        <end position="41"/>
    </location>
</feature>
<proteinExistence type="predicted"/>
<dbReference type="InterPro" id="IPR036259">
    <property type="entry name" value="MFS_trans_sf"/>
</dbReference>
<feature type="transmembrane region" description="Helical" evidence="1">
    <location>
        <begin position="422"/>
        <end position="444"/>
    </location>
</feature>
<dbReference type="Pfam" id="PF13347">
    <property type="entry name" value="MFS_2"/>
    <property type="match status" value="1"/>
</dbReference>
<gene>
    <name evidence="2" type="ORF">SAC06_06210</name>
</gene>
<accession>A0AAU7V783</accession>
<dbReference type="GO" id="GO:0008643">
    <property type="term" value="P:carbohydrate transport"/>
    <property type="evidence" value="ECO:0007669"/>
    <property type="project" value="InterPro"/>
</dbReference>
<dbReference type="CDD" id="cd17332">
    <property type="entry name" value="MFS_MelB_like"/>
    <property type="match status" value="1"/>
</dbReference>
<dbReference type="PANTHER" id="PTHR11328:SF24">
    <property type="entry name" value="MAJOR FACILITATOR SUPERFAMILY (MFS) PROFILE DOMAIN-CONTAINING PROTEIN"/>
    <property type="match status" value="1"/>
</dbReference>
<sequence>MARQITDVRPFGWRDKIGYMFGDFGNDFSFILQMMFFMVFYTDVMGISAAHVGTLFLVARIVDAFTDVGMGRLVDLLPPSKNGRFRPWILRIAIPVALASTAMYMPFVVDASYGVRLTYMVITYVIWGSVFYTMINIPYGSMAAVVSDKPEHRASLSVFRSVGAQLAFLIISAILPRVVNVDNQLDGGRMAIAAAVCSILAVLCYVACYSLVRERIILAPKSKEDQVSFGQMLGTLGRNRPLLALVGGALLFLIGSQVAGTTTAYLWKDYFGAFEMMSWAQIVSIAPVFLISVIATRISMKYGKKELLATALTFSALLCIVAYFLHITSPMVFIIIFFFISIGVGFYNIIVWAIITDVLDYQEVVTGERDDGTIYAIYSWSRKLGQAVAGYVVGWAVSLVGYSAELAKAGEPQADSTLQGIYLLFLLVPGVLYLLTALVMGFAYPLSKKKVMENFHTLQERHAVGDAGSAATSGAHGA</sequence>
<feature type="transmembrane region" description="Helical" evidence="1">
    <location>
        <begin position="158"/>
        <end position="179"/>
    </location>
</feature>
<reference evidence="2" key="1">
    <citation type="submission" date="2023-11" db="EMBL/GenBank/DDBJ databases">
        <title>Scrofimicrobium hongkongense sp. nov., isolated from a patient with peritonitis.</title>
        <authorList>
            <person name="Lao H.Y."/>
            <person name="Wong A.Y.P."/>
            <person name="Ng T.L."/>
            <person name="Wong R.Y.L."/>
            <person name="Yau M.C.Y."/>
            <person name="Lam J.Y.W."/>
            <person name="Siu G.K.H."/>
        </authorList>
    </citation>
    <scope>NUCLEOTIDE SEQUENCE</scope>
    <source>
        <strain evidence="2">R131</strain>
    </source>
</reference>
<dbReference type="GO" id="GO:0006814">
    <property type="term" value="P:sodium ion transport"/>
    <property type="evidence" value="ECO:0007669"/>
    <property type="project" value="InterPro"/>
</dbReference>
<dbReference type="EMBL" id="CP138335">
    <property type="protein sequence ID" value="XBW07242.1"/>
    <property type="molecule type" value="Genomic_DNA"/>
</dbReference>
<evidence type="ECO:0000256" key="1">
    <source>
        <dbReference type="SAM" id="Phobius"/>
    </source>
</evidence>
<evidence type="ECO:0000313" key="2">
    <source>
        <dbReference type="EMBL" id="XBW07242.1"/>
    </source>
</evidence>
<protein>
    <submittedName>
        <fullName evidence="2">Glycoside-pentoside-hexuronide (GPH):cation symporter</fullName>
    </submittedName>
</protein>
<dbReference type="NCBIfam" id="TIGR00792">
    <property type="entry name" value="gph"/>
    <property type="match status" value="1"/>
</dbReference>
<dbReference type="SUPFAM" id="SSF103473">
    <property type="entry name" value="MFS general substrate transporter"/>
    <property type="match status" value="1"/>
</dbReference>
<organism evidence="2">
    <name type="scientific">Scrofimicrobium appendicitidis</name>
    <dbReference type="NCBI Taxonomy" id="3079930"/>
    <lineage>
        <taxon>Bacteria</taxon>
        <taxon>Bacillati</taxon>
        <taxon>Actinomycetota</taxon>
        <taxon>Actinomycetes</taxon>
        <taxon>Actinomycetales</taxon>
        <taxon>Actinomycetaceae</taxon>
        <taxon>Scrofimicrobium</taxon>
    </lineage>
</organism>
<dbReference type="AlphaFoldDB" id="A0AAU7V783"/>
<feature type="transmembrane region" description="Helical" evidence="1">
    <location>
        <begin position="191"/>
        <end position="212"/>
    </location>
</feature>
<dbReference type="KEGG" id="sapp:SAC06_06210"/>
<feature type="transmembrane region" description="Helical" evidence="1">
    <location>
        <begin position="88"/>
        <end position="109"/>
    </location>
</feature>
<dbReference type="Gene3D" id="1.20.1250.20">
    <property type="entry name" value="MFS general substrate transporter like domains"/>
    <property type="match status" value="2"/>
</dbReference>
<dbReference type="InterPro" id="IPR001927">
    <property type="entry name" value="Na/Gal_symport"/>
</dbReference>
<feature type="transmembrane region" description="Helical" evidence="1">
    <location>
        <begin position="279"/>
        <end position="300"/>
    </location>
</feature>
<dbReference type="GO" id="GO:0015293">
    <property type="term" value="F:symporter activity"/>
    <property type="evidence" value="ECO:0007669"/>
    <property type="project" value="InterPro"/>
</dbReference>
<name>A0AAU7V783_9ACTO</name>
<dbReference type="PANTHER" id="PTHR11328">
    <property type="entry name" value="MAJOR FACILITATOR SUPERFAMILY DOMAIN-CONTAINING PROTEIN"/>
    <property type="match status" value="1"/>
</dbReference>
<feature type="transmembrane region" description="Helical" evidence="1">
    <location>
        <begin position="121"/>
        <end position="146"/>
    </location>
</feature>
<keyword evidence="1" id="KW-0812">Transmembrane</keyword>